<dbReference type="Proteomes" id="UP000276055">
    <property type="component" value="Unassembled WGS sequence"/>
</dbReference>
<protein>
    <submittedName>
        <fullName evidence="1">5-methylcytosine-specific restriction enzyme subunit McrC</fullName>
    </submittedName>
</protein>
<dbReference type="Pfam" id="PF10117">
    <property type="entry name" value="McrBC"/>
    <property type="match status" value="1"/>
</dbReference>
<dbReference type="EMBL" id="RBIR01000012">
    <property type="protein sequence ID" value="RKR12630.1"/>
    <property type="molecule type" value="Genomic_DNA"/>
</dbReference>
<dbReference type="PANTHER" id="PTHR38733:SF1">
    <property type="entry name" value="TYPE IV METHYL-DIRECTED RESTRICTION ENZYME ECOKMCRBC"/>
    <property type="match status" value="1"/>
</dbReference>
<evidence type="ECO:0000313" key="1">
    <source>
        <dbReference type="EMBL" id="RKR12630.1"/>
    </source>
</evidence>
<dbReference type="RefSeq" id="WP_120955319.1">
    <property type="nucleotide sequence ID" value="NZ_RBIR01000012.1"/>
</dbReference>
<dbReference type="AlphaFoldDB" id="A0A495E6T7"/>
<reference evidence="1 2" key="1">
    <citation type="submission" date="2018-10" db="EMBL/GenBank/DDBJ databases">
        <title>Genomic Encyclopedia of Type Strains, Phase IV (KMG-IV): sequencing the most valuable type-strain genomes for metagenomic binning, comparative biology and taxonomic classification.</title>
        <authorList>
            <person name="Goeker M."/>
        </authorList>
    </citation>
    <scope>NUCLEOTIDE SEQUENCE [LARGE SCALE GENOMIC DNA]</scope>
    <source>
        <strain evidence="1 2">DSM 25586</strain>
    </source>
</reference>
<evidence type="ECO:0000313" key="2">
    <source>
        <dbReference type="Proteomes" id="UP000276055"/>
    </source>
</evidence>
<sequence>MLSSIVLDELQSSADAVELDPEVAATLRDTGLVTVLPAHGGLWTVLPAGTVGAVQVGNLLVEVTPKQKVGLSRLLFLLGYAANPGFRPEDVAGIEDTDLFAALGESLARQGLRALERGALSGYVHVEDALRTVRGRIRVGDQMTRRPGMLLPLEVAYDDFTVDIPENRILRAAVRLMMQVPRLSNDVRWRLAHLDSKLDGVSELRFGAALPVWAESRLNERYVPALRLAEIILRNMSAEAGLGRHSVASFVVNMATVFEDFLTTALKEALDRYQGETVGQYPAFLDEAEPAGRSGDRVRMYVDIVHSVAGTPAMVFDAKYKAASSSGAYPNADHYQMLAYCTALGVQTAWLVYAGPGRARTRCIRNSDVSVVEYPIDLSQTPEDLLARVQKLSMTAFEEWRSSQRNSALSAS</sequence>
<dbReference type="InterPro" id="IPR019292">
    <property type="entry name" value="McrC"/>
</dbReference>
<comment type="caution">
    <text evidence="1">The sequence shown here is derived from an EMBL/GenBank/DDBJ whole genome shotgun (WGS) entry which is preliminary data.</text>
</comment>
<proteinExistence type="predicted"/>
<gene>
    <name evidence="1" type="ORF">C8D78_3732</name>
</gene>
<accession>A0A495E6T7</accession>
<dbReference type="OrthoDB" id="5148566at2"/>
<name>A0A495E6T7_9MICC</name>
<organism evidence="1 2">
    <name type="scientific">Arthrobacter oryzae</name>
    <dbReference type="NCBI Taxonomy" id="409290"/>
    <lineage>
        <taxon>Bacteria</taxon>
        <taxon>Bacillati</taxon>
        <taxon>Actinomycetota</taxon>
        <taxon>Actinomycetes</taxon>
        <taxon>Micrococcales</taxon>
        <taxon>Micrococcaceae</taxon>
        <taxon>Arthrobacter</taxon>
    </lineage>
</organism>
<dbReference type="PANTHER" id="PTHR38733">
    <property type="entry name" value="PROTEIN MCRC"/>
    <property type="match status" value="1"/>
</dbReference>